<evidence type="ECO:0000313" key="1">
    <source>
        <dbReference type="EMBL" id="KAI4469657.1"/>
    </source>
</evidence>
<evidence type="ECO:0000313" key="2">
    <source>
        <dbReference type="Proteomes" id="UP001056778"/>
    </source>
</evidence>
<protein>
    <submittedName>
        <fullName evidence="1">Uncharacterized protein</fullName>
    </submittedName>
</protein>
<organism evidence="1 2">
    <name type="scientific">Holotrichia oblita</name>
    <name type="common">Chafer beetle</name>
    <dbReference type="NCBI Taxonomy" id="644536"/>
    <lineage>
        <taxon>Eukaryota</taxon>
        <taxon>Metazoa</taxon>
        <taxon>Ecdysozoa</taxon>
        <taxon>Arthropoda</taxon>
        <taxon>Hexapoda</taxon>
        <taxon>Insecta</taxon>
        <taxon>Pterygota</taxon>
        <taxon>Neoptera</taxon>
        <taxon>Endopterygota</taxon>
        <taxon>Coleoptera</taxon>
        <taxon>Polyphaga</taxon>
        <taxon>Scarabaeiformia</taxon>
        <taxon>Scarabaeidae</taxon>
        <taxon>Melolonthinae</taxon>
        <taxon>Holotrichia</taxon>
    </lineage>
</organism>
<keyword evidence="2" id="KW-1185">Reference proteome</keyword>
<comment type="caution">
    <text evidence="1">The sequence shown here is derived from an EMBL/GenBank/DDBJ whole genome shotgun (WGS) entry which is preliminary data.</text>
</comment>
<name>A0ACB9TS08_HOLOL</name>
<sequence length="520" mass="61155">MMSIEDRMRAITMLENGWSLRAVAREFGVNPNTIFCLKRKWQISHSVANELKTSKRRISTAYQDTMLRQFYAEHPFTSCKQAIAATAFPGSVTTARKRLRASGLKSYRAAIKTELSDRNRQDRINFALYYQNMPIDFWKTVIFSDESTFQSTPNTHTRLTVHPIFNTMFTDLPHVPKHQVAVRPNMTIPSYKPIEELHHENNIDVQGIHRHRYFQQPVPRTNAVLIPTLSLTIEPSAEEMGEEEQKTVRIRCKTFNKKIQTMYRESSAQTSPWQPDYKVIDGSDPEILKLDFLKWGAGLPVGIREVKLIERARMKRQWEKALPPAADAKSLTKRRNIIDAMEREEWAFREHEIEEVQTLRMDLLEKMLAELLENTKTRSEKKMRMFCQMKLAEREEKLAKLKKLSTREKRRLEFNHRGIIMKYNPMNVLDEHADYKSELYAPMMRHGVHPKRQHQVIDDHLRKYRAHYKGVDKYTTLPTWLERGPKLSDDCVKLPGTRLCIRETKWTNPVLKQLHLELKS</sequence>
<dbReference type="EMBL" id="CM043015">
    <property type="protein sequence ID" value="KAI4469657.1"/>
    <property type="molecule type" value="Genomic_DNA"/>
</dbReference>
<proteinExistence type="predicted"/>
<dbReference type="Proteomes" id="UP001056778">
    <property type="component" value="Chromosome 1"/>
</dbReference>
<accession>A0ACB9TS08</accession>
<gene>
    <name evidence="1" type="ORF">MML48_1g11514</name>
</gene>
<reference evidence="1" key="1">
    <citation type="submission" date="2022-04" db="EMBL/GenBank/DDBJ databases">
        <title>Chromosome-scale genome assembly of Holotrichia oblita Faldermann.</title>
        <authorList>
            <person name="Rongchong L."/>
        </authorList>
    </citation>
    <scope>NUCLEOTIDE SEQUENCE</scope>
    <source>
        <strain evidence="1">81SQS9</strain>
    </source>
</reference>